<gene>
    <name evidence="1" type="ORF">SDC9_193856</name>
</gene>
<dbReference type="EMBL" id="VSSQ01106803">
    <property type="protein sequence ID" value="MPN46271.1"/>
    <property type="molecule type" value="Genomic_DNA"/>
</dbReference>
<reference evidence="1" key="1">
    <citation type="submission" date="2019-08" db="EMBL/GenBank/DDBJ databases">
        <authorList>
            <person name="Kucharzyk K."/>
            <person name="Murdoch R.W."/>
            <person name="Higgins S."/>
            <person name="Loffler F."/>
        </authorList>
    </citation>
    <scope>NUCLEOTIDE SEQUENCE</scope>
</reference>
<protein>
    <submittedName>
        <fullName evidence="1">Uncharacterized protein</fullName>
    </submittedName>
</protein>
<name>A0A645I4P9_9ZZZZ</name>
<dbReference type="AlphaFoldDB" id="A0A645I4P9"/>
<evidence type="ECO:0000313" key="1">
    <source>
        <dbReference type="EMBL" id="MPN46271.1"/>
    </source>
</evidence>
<comment type="caution">
    <text evidence="1">The sequence shown here is derived from an EMBL/GenBank/DDBJ whole genome shotgun (WGS) entry which is preliminary data.</text>
</comment>
<organism evidence="1">
    <name type="scientific">bioreactor metagenome</name>
    <dbReference type="NCBI Taxonomy" id="1076179"/>
    <lineage>
        <taxon>unclassified sequences</taxon>
        <taxon>metagenomes</taxon>
        <taxon>ecological metagenomes</taxon>
    </lineage>
</organism>
<accession>A0A645I4P9</accession>
<sequence length="100" mass="10946">MRKIRVEPAVWEAKLVSDTVDGIFHGGGCVNDGVHIGSHIAEAVIGKNRSAADQDNFCGHCCPVQFAEFFGKRFQIGVKIVFGKIVRALRGHPAPRFPRC</sequence>
<proteinExistence type="predicted"/>